<reference evidence="2 3" key="1">
    <citation type="submission" date="2024-10" db="EMBL/GenBank/DDBJ databases">
        <title>The Natural Products Discovery Center: Release of the First 8490 Sequenced Strains for Exploring Actinobacteria Biosynthetic Diversity.</title>
        <authorList>
            <person name="Kalkreuter E."/>
            <person name="Kautsar S.A."/>
            <person name="Yang D."/>
            <person name="Bader C.D."/>
            <person name="Teijaro C.N."/>
            <person name="Fluegel L."/>
            <person name="Davis C.M."/>
            <person name="Simpson J.R."/>
            <person name="Lauterbach L."/>
            <person name="Steele A.D."/>
            <person name="Gui C."/>
            <person name="Meng S."/>
            <person name="Li G."/>
            <person name="Viehrig K."/>
            <person name="Ye F."/>
            <person name="Su P."/>
            <person name="Kiefer A.F."/>
            <person name="Nichols A."/>
            <person name="Cepeda A.J."/>
            <person name="Yan W."/>
            <person name="Fan B."/>
            <person name="Jiang Y."/>
            <person name="Adhikari A."/>
            <person name="Zheng C.-J."/>
            <person name="Schuster L."/>
            <person name="Cowan T.M."/>
            <person name="Smanski M.J."/>
            <person name="Chevrette M.G."/>
            <person name="De Carvalho L.P.S."/>
            <person name="Shen B."/>
        </authorList>
    </citation>
    <scope>NUCLEOTIDE SEQUENCE [LARGE SCALE GENOMIC DNA]</scope>
    <source>
        <strain evidence="2 3">NPDC053346</strain>
    </source>
</reference>
<keyword evidence="1" id="KW-0812">Transmembrane</keyword>
<feature type="transmembrane region" description="Helical" evidence="1">
    <location>
        <begin position="42"/>
        <end position="64"/>
    </location>
</feature>
<name>A0ABW8D4G7_STRBI</name>
<keyword evidence="1" id="KW-1133">Transmembrane helix</keyword>
<evidence type="ECO:0000313" key="2">
    <source>
        <dbReference type="EMBL" id="MFI9123901.1"/>
    </source>
</evidence>
<accession>A0ABW8D4G7</accession>
<evidence type="ECO:0000256" key="1">
    <source>
        <dbReference type="SAM" id="Phobius"/>
    </source>
</evidence>
<protein>
    <submittedName>
        <fullName evidence="2">Uncharacterized protein</fullName>
    </submittedName>
</protein>
<gene>
    <name evidence="2" type="ORF">ACIGW0_31675</name>
</gene>
<keyword evidence="3" id="KW-1185">Reference proteome</keyword>
<evidence type="ECO:0000313" key="3">
    <source>
        <dbReference type="Proteomes" id="UP001614391"/>
    </source>
</evidence>
<dbReference type="EMBL" id="JBITYT010000023">
    <property type="protein sequence ID" value="MFI9123901.1"/>
    <property type="molecule type" value="Genomic_DNA"/>
</dbReference>
<organism evidence="2 3">
    <name type="scientific">Streptomyces bikiniensis</name>
    <dbReference type="NCBI Taxonomy" id="1896"/>
    <lineage>
        <taxon>Bacteria</taxon>
        <taxon>Bacillati</taxon>
        <taxon>Actinomycetota</taxon>
        <taxon>Actinomycetes</taxon>
        <taxon>Kitasatosporales</taxon>
        <taxon>Streptomycetaceae</taxon>
        <taxon>Streptomyces</taxon>
    </lineage>
</organism>
<comment type="caution">
    <text evidence="2">The sequence shown here is derived from an EMBL/GenBank/DDBJ whole genome shotgun (WGS) entry which is preliminary data.</text>
</comment>
<keyword evidence="1" id="KW-0472">Membrane</keyword>
<dbReference type="RefSeq" id="WP_399621775.1">
    <property type="nucleotide sequence ID" value="NZ_JBITYT010000023.1"/>
</dbReference>
<proteinExistence type="predicted"/>
<dbReference type="Proteomes" id="UP001614391">
    <property type="component" value="Unassembled WGS sequence"/>
</dbReference>
<sequence>MPTHGPCAHPGRDLSIVGLSAALSGTVSFTVMELLNTAMTTALTAGAATAGVVATLGLAVLMFLKHG</sequence>